<feature type="domain" description="HTH lacI-type" evidence="4">
    <location>
        <begin position="11"/>
        <end position="65"/>
    </location>
</feature>
<dbReference type="AlphaFoldDB" id="A0A3M8AL20"/>
<dbReference type="RefSeq" id="WP_122935559.1">
    <property type="nucleotide sequence ID" value="NZ_JBHSNT010000044.1"/>
</dbReference>
<keyword evidence="3" id="KW-0804">Transcription</keyword>
<evidence type="ECO:0000313" key="6">
    <source>
        <dbReference type="Proteomes" id="UP000275048"/>
    </source>
</evidence>
<dbReference type="Gene3D" id="3.40.50.2300">
    <property type="match status" value="2"/>
</dbReference>
<keyword evidence="2" id="KW-0238">DNA-binding</keyword>
<dbReference type="EMBL" id="RHHB01000002">
    <property type="protein sequence ID" value="RNB51924.1"/>
    <property type="molecule type" value="Genomic_DNA"/>
</dbReference>
<dbReference type="OrthoDB" id="37081at2"/>
<sequence length="351" mass="37729">MRRRTPAESPSKLSDVARLAGVSLSTVSNVLNHPTRVAASTRTRVEAAISELGFTPNRNARALVVGTTDSIGLVVFDLKNSLFVDIARGAQRRARGRGYSLQVGSSDSDVEQQAEHLRFFDAAQVSGLILAPMHDAPESVDRLRSHGRPVVIVNHDPAEANVCRVLVDNEQAGFLAVRHLIECGARRLGIVAGRRDLQPVELRVEGAHRAARESAVPVEVVEYPVDGLEPEYGDRMGSRLAALDRDERPDAVLAVTDMLAMTIISRLTAQGIRVPDDIRVMGCDHNTAAWGGAIPLSSVSLRGEALGEHAVDLLLDEIDDPAGHVHETITIGPSLHIRESTVGRPTATPPA</sequence>
<dbReference type="PROSITE" id="PS00356">
    <property type="entry name" value="HTH_LACI_1"/>
    <property type="match status" value="1"/>
</dbReference>
<evidence type="ECO:0000256" key="3">
    <source>
        <dbReference type="ARBA" id="ARBA00023163"/>
    </source>
</evidence>
<dbReference type="InterPro" id="IPR000843">
    <property type="entry name" value="HTH_LacI"/>
</dbReference>
<evidence type="ECO:0000259" key="4">
    <source>
        <dbReference type="PROSITE" id="PS50932"/>
    </source>
</evidence>
<reference evidence="5 6" key="1">
    <citation type="submission" date="2018-10" db="EMBL/GenBank/DDBJ databases">
        <title>Isolation, diversity and antibacterial activity of antinobacteria from the wheat rhizosphere soil.</title>
        <authorList>
            <person name="Sun T."/>
        </authorList>
    </citation>
    <scope>NUCLEOTIDE SEQUENCE [LARGE SCALE GENOMIC DNA]</scope>
    <source>
        <strain evidence="5 6">SJ-23</strain>
    </source>
</reference>
<dbReference type="Pfam" id="PF00356">
    <property type="entry name" value="LacI"/>
    <property type="match status" value="1"/>
</dbReference>
<dbReference type="InterPro" id="IPR010982">
    <property type="entry name" value="Lambda_DNA-bd_dom_sf"/>
</dbReference>
<evidence type="ECO:0000256" key="2">
    <source>
        <dbReference type="ARBA" id="ARBA00023125"/>
    </source>
</evidence>
<keyword evidence="1" id="KW-0805">Transcription regulation</keyword>
<keyword evidence="6" id="KW-1185">Reference proteome</keyword>
<dbReference type="GO" id="GO:0003700">
    <property type="term" value="F:DNA-binding transcription factor activity"/>
    <property type="evidence" value="ECO:0007669"/>
    <property type="project" value="TreeGrafter"/>
</dbReference>
<dbReference type="InterPro" id="IPR028082">
    <property type="entry name" value="Peripla_BP_I"/>
</dbReference>
<dbReference type="GO" id="GO:0000976">
    <property type="term" value="F:transcription cis-regulatory region binding"/>
    <property type="evidence" value="ECO:0007669"/>
    <property type="project" value="TreeGrafter"/>
</dbReference>
<protein>
    <submittedName>
        <fullName evidence="5">LacI family transcriptional regulator</fullName>
    </submittedName>
</protein>
<proteinExistence type="predicted"/>
<evidence type="ECO:0000313" key="5">
    <source>
        <dbReference type="EMBL" id="RNB51924.1"/>
    </source>
</evidence>
<dbReference type="CDD" id="cd06267">
    <property type="entry name" value="PBP1_LacI_sugar_binding-like"/>
    <property type="match status" value="1"/>
</dbReference>
<organism evidence="5 6">
    <name type="scientific">Agromyces tardus</name>
    <dbReference type="NCBI Taxonomy" id="2583849"/>
    <lineage>
        <taxon>Bacteria</taxon>
        <taxon>Bacillati</taxon>
        <taxon>Actinomycetota</taxon>
        <taxon>Actinomycetes</taxon>
        <taxon>Micrococcales</taxon>
        <taxon>Microbacteriaceae</taxon>
        <taxon>Agromyces</taxon>
    </lineage>
</organism>
<name>A0A3M8AL20_9MICO</name>
<dbReference type="PANTHER" id="PTHR30146">
    <property type="entry name" value="LACI-RELATED TRANSCRIPTIONAL REPRESSOR"/>
    <property type="match status" value="1"/>
</dbReference>
<dbReference type="SUPFAM" id="SSF53822">
    <property type="entry name" value="Periplasmic binding protein-like I"/>
    <property type="match status" value="1"/>
</dbReference>
<dbReference type="SMART" id="SM00354">
    <property type="entry name" value="HTH_LACI"/>
    <property type="match status" value="1"/>
</dbReference>
<comment type="caution">
    <text evidence="5">The sequence shown here is derived from an EMBL/GenBank/DDBJ whole genome shotgun (WGS) entry which is preliminary data.</text>
</comment>
<dbReference type="Pfam" id="PF13377">
    <property type="entry name" value="Peripla_BP_3"/>
    <property type="match status" value="1"/>
</dbReference>
<dbReference type="PROSITE" id="PS50932">
    <property type="entry name" value="HTH_LACI_2"/>
    <property type="match status" value="1"/>
</dbReference>
<dbReference type="Proteomes" id="UP000275048">
    <property type="component" value="Unassembled WGS sequence"/>
</dbReference>
<evidence type="ECO:0000256" key="1">
    <source>
        <dbReference type="ARBA" id="ARBA00023015"/>
    </source>
</evidence>
<dbReference type="PRINTS" id="PR00036">
    <property type="entry name" value="HTHLACI"/>
</dbReference>
<dbReference type="PANTHER" id="PTHR30146:SF109">
    <property type="entry name" value="HTH-TYPE TRANSCRIPTIONAL REGULATOR GALS"/>
    <property type="match status" value="1"/>
</dbReference>
<dbReference type="InterPro" id="IPR046335">
    <property type="entry name" value="LacI/GalR-like_sensor"/>
</dbReference>
<dbReference type="Gene3D" id="1.10.260.40">
    <property type="entry name" value="lambda repressor-like DNA-binding domains"/>
    <property type="match status" value="1"/>
</dbReference>
<dbReference type="SUPFAM" id="SSF47413">
    <property type="entry name" value="lambda repressor-like DNA-binding domains"/>
    <property type="match status" value="1"/>
</dbReference>
<dbReference type="CDD" id="cd01392">
    <property type="entry name" value="HTH_LacI"/>
    <property type="match status" value="1"/>
</dbReference>
<gene>
    <name evidence="5" type="ORF">EDM22_03010</name>
</gene>
<accession>A0A3M8AL20</accession>